<protein>
    <submittedName>
        <fullName evidence="1">Uncharacterized protein</fullName>
    </submittedName>
</protein>
<reference evidence="1 2" key="1">
    <citation type="journal article" date="2021" name="Nat. Commun.">
        <title>Genetic determinants of endophytism in the Arabidopsis root mycobiome.</title>
        <authorList>
            <person name="Mesny F."/>
            <person name="Miyauchi S."/>
            <person name="Thiergart T."/>
            <person name="Pickel B."/>
            <person name="Atanasova L."/>
            <person name="Karlsson M."/>
            <person name="Huettel B."/>
            <person name="Barry K.W."/>
            <person name="Haridas S."/>
            <person name="Chen C."/>
            <person name="Bauer D."/>
            <person name="Andreopoulos W."/>
            <person name="Pangilinan J."/>
            <person name="LaButti K."/>
            <person name="Riley R."/>
            <person name="Lipzen A."/>
            <person name="Clum A."/>
            <person name="Drula E."/>
            <person name="Henrissat B."/>
            <person name="Kohler A."/>
            <person name="Grigoriev I.V."/>
            <person name="Martin F.M."/>
            <person name="Hacquard S."/>
        </authorList>
    </citation>
    <scope>NUCLEOTIDE SEQUENCE [LARGE SCALE GENOMIC DNA]</scope>
    <source>
        <strain evidence="1 2">MPI-SDFR-AT-0079</strain>
    </source>
</reference>
<dbReference type="EMBL" id="JAGIZQ010000001">
    <property type="protein sequence ID" value="KAH6649485.1"/>
    <property type="molecule type" value="Genomic_DNA"/>
</dbReference>
<accession>A0ACB7PKU1</accession>
<name>A0ACB7PKU1_9PEZI</name>
<sequence>MARAAPFGEVSPRKGDTLTESPSFFIMQLSSKFLVALFTAVAVASPVVEGAQTLQKRDCFFDCMGDCQAPQGGSCTLACTVMCSLDYSGGRRISQTNLDDFVHNWNGRLGCFSHTGS</sequence>
<organism evidence="1 2">
    <name type="scientific">Chaetomium tenue</name>
    <dbReference type="NCBI Taxonomy" id="1854479"/>
    <lineage>
        <taxon>Eukaryota</taxon>
        <taxon>Fungi</taxon>
        <taxon>Dikarya</taxon>
        <taxon>Ascomycota</taxon>
        <taxon>Pezizomycotina</taxon>
        <taxon>Sordariomycetes</taxon>
        <taxon>Sordariomycetidae</taxon>
        <taxon>Sordariales</taxon>
        <taxon>Chaetomiaceae</taxon>
        <taxon>Chaetomium</taxon>
    </lineage>
</organism>
<comment type="caution">
    <text evidence="1">The sequence shown here is derived from an EMBL/GenBank/DDBJ whole genome shotgun (WGS) entry which is preliminary data.</text>
</comment>
<keyword evidence="2" id="KW-1185">Reference proteome</keyword>
<gene>
    <name evidence="1" type="ORF">F5144DRAFT_542670</name>
</gene>
<evidence type="ECO:0000313" key="1">
    <source>
        <dbReference type="EMBL" id="KAH6649485.1"/>
    </source>
</evidence>
<dbReference type="Proteomes" id="UP000724584">
    <property type="component" value="Unassembled WGS sequence"/>
</dbReference>
<evidence type="ECO:0000313" key="2">
    <source>
        <dbReference type="Proteomes" id="UP000724584"/>
    </source>
</evidence>
<proteinExistence type="predicted"/>